<dbReference type="EMBL" id="KI980369">
    <property type="protein sequence ID" value="EXK24665.1"/>
    <property type="molecule type" value="Genomic_DNA"/>
</dbReference>
<reference evidence="2" key="2">
    <citation type="submission" date="2014-02" db="EMBL/GenBank/DDBJ databases">
        <title>Annotation of the Genome Sequence of Fusarium oxysporum f. sp. melonis 26406.</title>
        <authorList>
            <consortium name="The Broad Institute Genomics Platform"/>
            <person name="Ma L.-J."/>
            <person name="Corby-Kistler H."/>
            <person name="Broz K."/>
            <person name="Gale L.R."/>
            <person name="Jonkers W."/>
            <person name="O'Donnell K."/>
            <person name="Ploetz R."/>
            <person name="Steinberg C."/>
            <person name="Schwartz D.C."/>
            <person name="VanEtten H."/>
            <person name="Zhou S."/>
            <person name="Young S.K."/>
            <person name="Zeng Q."/>
            <person name="Gargeya S."/>
            <person name="Fitzgerald M."/>
            <person name="Abouelleil A."/>
            <person name="Alvarado L."/>
            <person name="Chapman S.B."/>
            <person name="Gainer-Dewar J."/>
            <person name="Goldberg J."/>
            <person name="Griggs A."/>
            <person name="Gujja S."/>
            <person name="Hansen M."/>
            <person name="Howarth C."/>
            <person name="Imamovic A."/>
            <person name="Ireland A."/>
            <person name="Larimer J."/>
            <person name="McCowan C."/>
            <person name="Murphy C."/>
            <person name="Pearson M."/>
            <person name="Poon T.W."/>
            <person name="Priest M."/>
            <person name="Roberts A."/>
            <person name="Saif S."/>
            <person name="Shea T."/>
            <person name="Sykes S."/>
            <person name="Wortman J."/>
            <person name="Nusbaum C."/>
            <person name="Birren B."/>
        </authorList>
    </citation>
    <scope>NUCLEOTIDE SEQUENCE</scope>
    <source>
        <strain evidence="2">26406</strain>
    </source>
</reference>
<proteinExistence type="predicted"/>
<organism evidence="2">
    <name type="scientific">Fusarium oxysporum f. sp. melonis 26406</name>
    <dbReference type="NCBI Taxonomy" id="1089452"/>
    <lineage>
        <taxon>Eukaryota</taxon>
        <taxon>Fungi</taxon>
        <taxon>Dikarya</taxon>
        <taxon>Ascomycota</taxon>
        <taxon>Pezizomycotina</taxon>
        <taxon>Sordariomycetes</taxon>
        <taxon>Hypocreomycetidae</taxon>
        <taxon>Hypocreales</taxon>
        <taxon>Nectriaceae</taxon>
        <taxon>Fusarium</taxon>
        <taxon>Fusarium oxysporum species complex</taxon>
    </lineage>
</organism>
<keyword evidence="1" id="KW-0732">Signal</keyword>
<feature type="chain" id="PRO_5004933210" evidence="1">
    <location>
        <begin position="27"/>
        <end position="47"/>
    </location>
</feature>
<dbReference type="AlphaFoldDB" id="W9YZU8"/>
<dbReference type="HOGENOM" id="CLU_3175441_0_0_1"/>
<dbReference type="VEuPathDB" id="FungiDB:FOMG_18627"/>
<accession>W9YZU8</accession>
<feature type="signal peptide" evidence="1">
    <location>
        <begin position="1"/>
        <end position="26"/>
    </location>
</feature>
<reference evidence="2" key="1">
    <citation type="submission" date="2012-04" db="EMBL/GenBank/DDBJ databases">
        <title>The Genome Sequence of Fusarium oxysporum melonis.</title>
        <authorList>
            <consortium name="The Broad Institute Genome Sequencing Platform"/>
            <person name="Ma L.-J."/>
            <person name="Gale L.R."/>
            <person name="Schwartz D.C."/>
            <person name="Zhou S."/>
            <person name="Corby-Kistler H."/>
            <person name="Young S.K."/>
            <person name="Zeng Q."/>
            <person name="Gargeya S."/>
            <person name="Fitzgerald M."/>
            <person name="Haas B."/>
            <person name="Abouelleil A."/>
            <person name="Alvarado L."/>
            <person name="Arachchi H.M."/>
            <person name="Berlin A."/>
            <person name="Brown A."/>
            <person name="Chapman S.B."/>
            <person name="Chen Z."/>
            <person name="Dunbar C."/>
            <person name="Freedman E."/>
            <person name="Gearin G."/>
            <person name="Goldberg J."/>
            <person name="Griggs A."/>
            <person name="Gujja S."/>
            <person name="Heiman D."/>
            <person name="Howarth C."/>
            <person name="Larson L."/>
            <person name="Lui A."/>
            <person name="MacDonald P.J.P."/>
            <person name="Montmayeur A."/>
            <person name="Murphy C."/>
            <person name="Neiman D."/>
            <person name="Pearson M."/>
            <person name="Priest M."/>
            <person name="Roberts A."/>
            <person name="Saif S."/>
            <person name="Shea T."/>
            <person name="Shenoy N."/>
            <person name="Sisk P."/>
            <person name="Stolte C."/>
            <person name="Sykes S."/>
            <person name="Wortman J."/>
            <person name="Nusbaum C."/>
            <person name="Birren B."/>
        </authorList>
    </citation>
    <scope>NUCLEOTIDE SEQUENCE</scope>
    <source>
        <strain evidence="2">26406</strain>
    </source>
</reference>
<evidence type="ECO:0000313" key="2">
    <source>
        <dbReference type="EMBL" id="EXK24665.1"/>
    </source>
</evidence>
<sequence length="47" mass="5059">MGPRVLPRPFFTSFITLAQFLQASFGEPLAGPVPPVLKKGAGFVKWG</sequence>
<evidence type="ECO:0000256" key="1">
    <source>
        <dbReference type="SAM" id="SignalP"/>
    </source>
</evidence>
<protein>
    <submittedName>
        <fullName evidence="2">Uncharacterized protein</fullName>
    </submittedName>
</protein>
<name>W9YZU8_FUSOX</name>
<dbReference type="Proteomes" id="UP000030703">
    <property type="component" value="Unassembled WGS sequence"/>
</dbReference>
<gene>
    <name evidence="2" type="ORF">FOMG_18627</name>
</gene>